<keyword evidence="1" id="KW-1133">Transmembrane helix</keyword>
<dbReference type="RefSeq" id="WP_017613308.1">
    <property type="nucleotide sequence ID" value="NZ_JADBGI010000020.1"/>
</dbReference>
<proteinExistence type="predicted"/>
<comment type="caution">
    <text evidence="2">The sequence shown here is derived from an EMBL/GenBank/DDBJ whole genome shotgun (WGS) entry which is preliminary data.</text>
</comment>
<feature type="transmembrane region" description="Helical" evidence="1">
    <location>
        <begin position="6"/>
        <end position="28"/>
    </location>
</feature>
<keyword evidence="1" id="KW-0472">Membrane</keyword>
<sequence>MSVVVLFGAGAFIGLVALTAVVLVTLLLERPSDPEHSPDQEGSVL</sequence>
<evidence type="ECO:0000313" key="2">
    <source>
        <dbReference type="EMBL" id="MBE3001078.1"/>
    </source>
</evidence>
<keyword evidence="3" id="KW-1185">Reference proteome</keyword>
<gene>
    <name evidence="2" type="ORF">IDM40_20625</name>
</gene>
<evidence type="ECO:0000313" key="3">
    <source>
        <dbReference type="Proteomes" id="UP000806528"/>
    </source>
</evidence>
<dbReference type="Proteomes" id="UP000806528">
    <property type="component" value="Unassembled WGS sequence"/>
</dbReference>
<keyword evidence="1" id="KW-0812">Transmembrane</keyword>
<reference evidence="2 3" key="1">
    <citation type="submission" date="2020-09" db="EMBL/GenBank/DDBJ databases">
        <title>Diversity and distribution of actinomycetes associated with coral in the coast of Hainan.</title>
        <authorList>
            <person name="Li F."/>
        </authorList>
    </citation>
    <scope>NUCLEOTIDE SEQUENCE [LARGE SCALE GENOMIC DNA]</scope>
    <source>
        <strain evidence="2 3">HNM0947</strain>
    </source>
</reference>
<name>A0ABR9PB49_9ACTN</name>
<organism evidence="2 3">
    <name type="scientific">Nocardiopsis coralli</name>
    <dbReference type="NCBI Taxonomy" id="2772213"/>
    <lineage>
        <taxon>Bacteria</taxon>
        <taxon>Bacillati</taxon>
        <taxon>Actinomycetota</taxon>
        <taxon>Actinomycetes</taxon>
        <taxon>Streptosporangiales</taxon>
        <taxon>Nocardiopsidaceae</taxon>
        <taxon>Nocardiopsis</taxon>
    </lineage>
</organism>
<dbReference type="EMBL" id="JADBGI010000020">
    <property type="protein sequence ID" value="MBE3001078.1"/>
    <property type="molecule type" value="Genomic_DNA"/>
</dbReference>
<protein>
    <submittedName>
        <fullName evidence="2">Uncharacterized protein</fullName>
    </submittedName>
</protein>
<evidence type="ECO:0000256" key="1">
    <source>
        <dbReference type="SAM" id="Phobius"/>
    </source>
</evidence>
<accession>A0ABR9PB49</accession>